<feature type="transmembrane region" description="Helical" evidence="8">
    <location>
        <begin position="171"/>
        <end position="198"/>
    </location>
</feature>
<comment type="similarity">
    <text evidence="2">Belongs to the autoinducer-2 exporter (AI-2E) (TC 2.A.86) family.</text>
</comment>
<reference evidence="10" key="1">
    <citation type="journal article" date="2019" name="Int. J. Syst. Evol. Microbiol.">
        <title>The Global Catalogue of Microorganisms (GCM) 10K type strain sequencing project: providing services to taxonomists for standard genome sequencing and annotation.</title>
        <authorList>
            <consortium name="The Broad Institute Genomics Platform"/>
            <consortium name="The Broad Institute Genome Sequencing Center for Infectious Disease"/>
            <person name="Wu L."/>
            <person name="Ma J."/>
        </authorList>
    </citation>
    <scope>NUCLEOTIDE SEQUENCE [LARGE SCALE GENOMIC DNA]</scope>
    <source>
        <strain evidence="10">CGMCC 1.19061</strain>
    </source>
</reference>
<evidence type="ECO:0000313" key="10">
    <source>
        <dbReference type="Proteomes" id="UP001596026"/>
    </source>
</evidence>
<dbReference type="Pfam" id="PF01594">
    <property type="entry name" value="AI-2E_transport"/>
    <property type="match status" value="1"/>
</dbReference>
<feature type="transmembrane region" description="Helical" evidence="8">
    <location>
        <begin position="12"/>
        <end position="28"/>
    </location>
</feature>
<dbReference type="InterPro" id="IPR002549">
    <property type="entry name" value="AI-2E-like"/>
</dbReference>
<keyword evidence="7 8" id="KW-0472">Membrane</keyword>
<keyword evidence="3" id="KW-0813">Transport</keyword>
<feature type="transmembrane region" description="Helical" evidence="8">
    <location>
        <begin position="87"/>
        <end position="109"/>
    </location>
</feature>
<proteinExistence type="inferred from homology"/>
<sequence length="394" mass="43888">MKKIDVNWNQWIIRFSFAMLVIIGYKVISNYNAIFSSIQSFTHIISPFIIGFVIAYLLNGPQELLKRLFNKSSNKFLNKYQQGLSVLLLYLILIFLLFLALNFIVPLMINNIIELLKLVPSFINYISRLVTQLENDGLIELLSLEKVVQNILNSFSLDTVLSQSSQSLTSIGLLSISLSSVIFNAALAFIISIYVLAYKTSLLDFSNRFFSKLLPNHTFLKAKYWIQTTNRVFYKFISSQFLDACVIAISSSIILTVMKVPFGISLGLFLGVSNMIPYFGSIVAAIATAIITFFTSGLNLAVATLIALTILQQIDGNFIGPRIMAGALNLNPIVIIISITIGGAYFNVIGMFLAVPVAAIIKIVTMNWLDKDKITPSAVVDIPEIELEVHEKKK</sequence>
<evidence type="ECO:0000256" key="6">
    <source>
        <dbReference type="ARBA" id="ARBA00022989"/>
    </source>
</evidence>
<keyword evidence="4" id="KW-1003">Cell membrane</keyword>
<comment type="caution">
    <text evidence="9">The sequence shown here is derived from an EMBL/GenBank/DDBJ whole genome shotgun (WGS) entry which is preliminary data.</text>
</comment>
<dbReference type="PANTHER" id="PTHR21716">
    <property type="entry name" value="TRANSMEMBRANE PROTEIN"/>
    <property type="match status" value="1"/>
</dbReference>
<name>A0ABV9M3F0_9ENTE</name>
<evidence type="ECO:0000256" key="2">
    <source>
        <dbReference type="ARBA" id="ARBA00009773"/>
    </source>
</evidence>
<evidence type="ECO:0000256" key="1">
    <source>
        <dbReference type="ARBA" id="ARBA00004651"/>
    </source>
</evidence>
<evidence type="ECO:0000256" key="5">
    <source>
        <dbReference type="ARBA" id="ARBA00022692"/>
    </source>
</evidence>
<evidence type="ECO:0000256" key="3">
    <source>
        <dbReference type="ARBA" id="ARBA00022448"/>
    </source>
</evidence>
<evidence type="ECO:0000256" key="4">
    <source>
        <dbReference type="ARBA" id="ARBA00022475"/>
    </source>
</evidence>
<keyword evidence="6 8" id="KW-1133">Transmembrane helix</keyword>
<feature type="transmembrane region" description="Helical" evidence="8">
    <location>
        <begin position="40"/>
        <end position="58"/>
    </location>
</feature>
<comment type="subcellular location">
    <subcellularLocation>
        <location evidence="1">Cell membrane</location>
        <topology evidence="1">Multi-pass membrane protein</topology>
    </subcellularLocation>
</comment>
<dbReference type="Proteomes" id="UP001596026">
    <property type="component" value="Unassembled WGS sequence"/>
</dbReference>
<feature type="transmembrane region" description="Helical" evidence="8">
    <location>
        <begin position="278"/>
        <end position="311"/>
    </location>
</feature>
<protein>
    <submittedName>
        <fullName evidence="9">AI-2E family transporter</fullName>
    </submittedName>
</protein>
<dbReference type="EMBL" id="JBHSGT010000017">
    <property type="protein sequence ID" value="MFC4709539.1"/>
    <property type="molecule type" value="Genomic_DNA"/>
</dbReference>
<evidence type="ECO:0000313" key="9">
    <source>
        <dbReference type="EMBL" id="MFC4709539.1"/>
    </source>
</evidence>
<feature type="transmembrane region" description="Helical" evidence="8">
    <location>
        <begin position="241"/>
        <end position="258"/>
    </location>
</feature>
<gene>
    <name evidence="9" type="ORF">ACFO3L_02685</name>
</gene>
<keyword evidence="10" id="KW-1185">Reference proteome</keyword>
<evidence type="ECO:0000256" key="7">
    <source>
        <dbReference type="ARBA" id="ARBA00023136"/>
    </source>
</evidence>
<accession>A0ABV9M3F0</accession>
<evidence type="ECO:0000256" key="8">
    <source>
        <dbReference type="SAM" id="Phobius"/>
    </source>
</evidence>
<organism evidence="9 10">
    <name type="scientific">Enterococcus eurekensis</name>
    <dbReference type="NCBI Taxonomy" id="1159753"/>
    <lineage>
        <taxon>Bacteria</taxon>
        <taxon>Bacillati</taxon>
        <taxon>Bacillota</taxon>
        <taxon>Bacilli</taxon>
        <taxon>Lactobacillales</taxon>
        <taxon>Enterococcaceae</taxon>
        <taxon>Enterococcus</taxon>
    </lineage>
</organism>
<dbReference type="PANTHER" id="PTHR21716:SF53">
    <property type="entry name" value="PERMEASE PERM-RELATED"/>
    <property type="match status" value="1"/>
</dbReference>
<keyword evidence="5 8" id="KW-0812">Transmembrane</keyword>
<dbReference type="RefSeq" id="WP_379963577.1">
    <property type="nucleotide sequence ID" value="NZ_JBHSGT010000017.1"/>
</dbReference>